<dbReference type="PANTHER" id="PTHR43283">
    <property type="entry name" value="BETA-LACTAMASE-RELATED"/>
    <property type="match status" value="1"/>
</dbReference>
<organism evidence="2 3">
    <name type="scientific">Salinibacter ruber (strain M8)</name>
    <dbReference type="NCBI Taxonomy" id="761659"/>
    <lineage>
        <taxon>Bacteria</taxon>
        <taxon>Pseudomonadati</taxon>
        <taxon>Rhodothermota</taxon>
        <taxon>Rhodothermia</taxon>
        <taxon>Rhodothermales</taxon>
        <taxon>Salinibacteraceae</taxon>
        <taxon>Salinibacter</taxon>
    </lineage>
</organism>
<name>D5H7K3_SALRM</name>
<gene>
    <name evidence="2" type="primary">ampC</name>
    <name evidence="2" type="ordered locus">SRM_01087</name>
</gene>
<dbReference type="Gene3D" id="3.40.710.10">
    <property type="entry name" value="DD-peptidase/beta-lactamase superfamily"/>
    <property type="match status" value="1"/>
</dbReference>
<dbReference type="EC" id="3.5.2.6" evidence="2"/>
<dbReference type="InterPro" id="IPR050789">
    <property type="entry name" value="Diverse_Enzym_Activities"/>
</dbReference>
<reference evidence="2 3" key="1">
    <citation type="journal article" date="2010" name="ISME J.">
        <title>Fine-scale evolution: genomic, phenotypic and ecological differentiation in two coexisting Salinibacter ruber strains.</title>
        <authorList>
            <person name="Pena A."/>
            <person name="Teeling H."/>
            <person name="Huerta-Cepas J."/>
            <person name="Santos F."/>
            <person name="Yarza P."/>
            <person name="Brito-Echeverria J."/>
            <person name="Lucio M."/>
            <person name="Schmitt-Kopplin P."/>
            <person name="Meseguer I."/>
            <person name="Schenowitz C."/>
            <person name="Dossat C."/>
            <person name="Barbe V."/>
            <person name="Dopazo J."/>
            <person name="Rossello-Mora R."/>
            <person name="Schuler M."/>
            <person name="Glockner F.O."/>
            <person name="Amann R."/>
            <person name="Gabaldon T."/>
            <person name="Anton J."/>
        </authorList>
    </citation>
    <scope>NUCLEOTIDE SEQUENCE [LARGE SCALE GENOMIC DNA]</scope>
    <source>
        <strain evidence="2 3">M8</strain>
    </source>
</reference>
<evidence type="ECO:0000313" key="3">
    <source>
        <dbReference type="Proteomes" id="UP000000933"/>
    </source>
</evidence>
<dbReference type="AlphaFoldDB" id="D5H7K3"/>
<dbReference type="GO" id="GO:0008800">
    <property type="term" value="F:beta-lactamase activity"/>
    <property type="evidence" value="ECO:0007669"/>
    <property type="project" value="UniProtKB-EC"/>
</dbReference>
<proteinExistence type="predicted"/>
<dbReference type="SUPFAM" id="SSF56601">
    <property type="entry name" value="beta-lactamase/transpeptidase-like"/>
    <property type="match status" value="1"/>
</dbReference>
<dbReference type="MEROPS" id="S12.A23"/>
<reference evidence="3" key="2">
    <citation type="submission" date="2010-04" db="EMBL/GenBank/DDBJ databases">
        <title>Genome sequence of Salinibacter ruber M8.</title>
        <authorList>
            <consortium name="Genoscope"/>
        </authorList>
    </citation>
    <scope>NUCLEOTIDE SEQUENCE [LARGE SCALE GENOMIC DNA]</scope>
    <source>
        <strain evidence="3">M8</strain>
    </source>
</reference>
<dbReference type="PANTHER" id="PTHR43283:SF7">
    <property type="entry name" value="BETA-LACTAMASE-RELATED DOMAIN-CONTAINING PROTEIN"/>
    <property type="match status" value="1"/>
</dbReference>
<dbReference type="Pfam" id="PF00144">
    <property type="entry name" value="Beta-lactamase"/>
    <property type="match status" value="1"/>
</dbReference>
<feature type="domain" description="Beta-lactamase-related" evidence="1">
    <location>
        <begin position="92"/>
        <end position="368"/>
    </location>
</feature>
<dbReference type="Proteomes" id="UP000000933">
    <property type="component" value="Chromosome"/>
</dbReference>
<dbReference type="EMBL" id="FP565814">
    <property type="protein sequence ID" value="CBH24008.1"/>
    <property type="molecule type" value="Genomic_DNA"/>
</dbReference>
<evidence type="ECO:0000313" key="2">
    <source>
        <dbReference type="EMBL" id="CBH24008.1"/>
    </source>
</evidence>
<accession>D5H7K3</accession>
<dbReference type="KEGG" id="srm:SRM_01087"/>
<protein>
    <submittedName>
        <fullName evidence="2">Beta-lactamase</fullName>
        <ecNumber evidence="2">3.5.2.6</ecNumber>
    </submittedName>
</protein>
<sequence>MKYARAVCHVLNSLASMSLRPATPRSAPRRPSAPTALGSLLLLSLLTAPAHAQPGPTTETWRAHPPGSYGFDSFALAAAVDRAADLAPPLTSLLVARDTTTVAEVYFNGHNPDQGANLKSASKSVLSALAGIALADSILGGVDQPIGPFFPTLLADAPRKQRITVDHLLTQQTGLESTSFGNYGAWVSSPNWVANALRRPLVDRPGGDMIYSTGTTHILGAVLAEASGRSLRAFAQDRLFDPLGVRIRSWQQSPTGRYFGGNNMALTPRAMLRFGQLYLNGGRYRGRQVLPSDWVNLSWRTYVRSTYRDHQYGHLWFTHELGGERVAFAWGYGGQYVFVVPRLDLVVACTSSLRDRPRGSDDHNEQILRLLAEHVIPAAQGRHGSPGWPPLPRPVFGW</sequence>
<dbReference type="InterPro" id="IPR001466">
    <property type="entry name" value="Beta-lactam-related"/>
</dbReference>
<dbReference type="InterPro" id="IPR012338">
    <property type="entry name" value="Beta-lactam/transpept-like"/>
</dbReference>
<dbReference type="HOGENOM" id="CLU_030169_1_4_10"/>
<evidence type="ECO:0000259" key="1">
    <source>
        <dbReference type="Pfam" id="PF00144"/>
    </source>
</evidence>
<keyword evidence="2" id="KW-0378">Hydrolase</keyword>